<dbReference type="PROSITE" id="PS00659">
    <property type="entry name" value="GLYCOSYL_HYDROL_F5"/>
    <property type="match status" value="1"/>
</dbReference>
<keyword evidence="4 6" id="KW-0326">Glycosidase</keyword>
<organism evidence="10 11">
    <name type="scientific">Polarella glacialis</name>
    <name type="common">Dinoflagellate</name>
    <dbReference type="NCBI Taxonomy" id="89957"/>
    <lineage>
        <taxon>Eukaryota</taxon>
        <taxon>Sar</taxon>
        <taxon>Alveolata</taxon>
        <taxon>Dinophyceae</taxon>
        <taxon>Suessiales</taxon>
        <taxon>Suessiaceae</taxon>
        <taxon>Polarella</taxon>
    </lineage>
</organism>
<keyword evidence="12" id="KW-1185">Reference proteome</keyword>
<evidence type="ECO:0000313" key="11">
    <source>
        <dbReference type="Proteomes" id="UP000626109"/>
    </source>
</evidence>
<dbReference type="EMBL" id="CAJNNV010031702">
    <property type="protein sequence ID" value="CAE8637450.1"/>
    <property type="molecule type" value="Genomic_DNA"/>
</dbReference>
<comment type="similarity">
    <text evidence="1 6">Belongs to the glycosyl hydrolase 5 (cellulase A) family.</text>
</comment>
<keyword evidence="5" id="KW-0624">Polysaccharide degradation</keyword>
<dbReference type="PANTHER" id="PTHR31297">
    <property type="entry name" value="GLUCAN ENDO-1,6-BETA-GLUCOSIDASE B"/>
    <property type="match status" value="1"/>
</dbReference>
<dbReference type="SUPFAM" id="SSF51445">
    <property type="entry name" value="(Trans)glycosidases"/>
    <property type="match status" value="1"/>
</dbReference>
<name>A0A813JL32_POLGL</name>
<dbReference type="OrthoDB" id="412536at2759"/>
<keyword evidence="2 6" id="KW-0378">Hydrolase</keyword>
<dbReference type="OMA" id="WAYWEFC"/>
<evidence type="ECO:0000256" key="3">
    <source>
        <dbReference type="ARBA" id="ARBA00023277"/>
    </source>
</evidence>
<comment type="caution">
    <text evidence="10">The sequence shown here is derived from an EMBL/GenBank/DDBJ whole genome shotgun (WGS) entry which is preliminary data.</text>
</comment>
<dbReference type="Pfam" id="PF00150">
    <property type="entry name" value="Cellulase"/>
    <property type="match status" value="1"/>
</dbReference>
<dbReference type="InterPro" id="IPR001547">
    <property type="entry name" value="Glyco_hydro_5"/>
</dbReference>
<dbReference type="GO" id="GO:0005576">
    <property type="term" value="C:extracellular region"/>
    <property type="evidence" value="ECO:0007669"/>
    <property type="project" value="TreeGrafter"/>
</dbReference>
<dbReference type="EMBL" id="CAJNNW010015568">
    <property type="protein sequence ID" value="CAE8657862.1"/>
    <property type="molecule type" value="Genomic_DNA"/>
</dbReference>
<gene>
    <name evidence="8" type="ORF">PGLA1383_LOCUS52814</name>
    <name evidence="9" type="ORF">PGLA2088_LOCUS13095</name>
    <name evidence="10" type="ORF">PGLA2088_LOCUS21534</name>
</gene>
<reference evidence="10" key="1">
    <citation type="submission" date="2021-02" db="EMBL/GenBank/DDBJ databases">
        <authorList>
            <person name="Dougan E. K."/>
            <person name="Rhodes N."/>
            <person name="Thang M."/>
            <person name="Chan C."/>
        </authorList>
    </citation>
    <scope>NUCLEOTIDE SEQUENCE</scope>
</reference>
<dbReference type="EMBL" id="CAJNNW010025797">
    <property type="protein sequence ID" value="CAE8679774.1"/>
    <property type="molecule type" value="Genomic_DNA"/>
</dbReference>
<dbReference type="Gene3D" id="3.20.20.80">
    <property type="entry name" value="Glycosidases"/>
    <property type="match status" value="1"/>
</dbReference>
<evidence type="ECO:0000313" key="9">
    <source>
        <dbReference type="EMBL" id="CAE8657862.1"/>
    </source>
</evidence>
<dbReference type="GO" id="GO:0009251">
    <property type="term" value="P:glucan catabolic process"/>
    <property type="evidence" value="ECO:0007669"/>
    <property type="project" value="TreeGrafter"/>
</dbReference>
<dbReference type="Proteomes" id="UP000654075">
    <property type="component" value="Unassembled WGS sequence"/>
</dbReference>
<evidence type="ECO:0000313" key="8">
    <source>
        <dbReference type="EMBL" id="CAE8637450.1"/>
    </source>
</evidence>
<evidence type="ECO:0000256" key="6">
    <source>
        <dbReference type="RuleBase" id="RU361153"/>
    </source>
</evidence>
<protein>
    <recommendedName>
        <fullName evidence="7">Glycoside hydrolase family 5 domain-containing protein</fullName>
    </recommendedName>
</protein>
<evidence type="ECO:0000256" key="5">
    <source>
        <dbReference type="ARBA" id="ARBA00023326"/>
    </source>
</evidence>
<sequence>MGRGINLGNTFDMTGMQNRSKSSIGRMIHLFWKKGFRNVRIPVTWGDSFNESSLLTQGVTEAVKYALDKGFYVVLNTHHERWLKDAYNNTPYYNDRFAALWRGIATHFANASCRLVFEILNEPDGALGSFASPDAPSPFNETQINLTRAVNLVGYEAVRSVSNTRIVFVAPNGQGSNALISTIYPNASYLPGAGSDPYLGVTVHSYDPWDFCGQDSRNSHFKSLFAMKSSLTERFNTFSDWYYATGVPTHWGEYGLGRRPQNNSDRDTDMVREYYKFVTNSLALHGWASSVWDDQGWFAITNDYSYVYGLADAVLSTY</sequence>
<dbReference type="InterPro" id="IPR017853">
    <property type="entry name" value="GH"/>
</dbReference>
<evidence type="ECO:0000313" key="10">
    <source>
        <dbReference type="EMBL" id="CAE8679774.1"/>
    </source>
</evidence>
<dbReference type="InterPro" id="IPR050386">
    <property type="entry name" value="Glycosyl_hydrolase_5"/>
</dbReference>
<dbReference type="PANTHER" id="PTHR31297:SF41">
    <property type="entry name" value="ENDOGLUCANASE, PUTATIVE (AFU_ORTHOLOGUE AFUA_5G01830)-RELATED"/>
    <property type="match status" value="1"/>
</dbReference>
<dbReference type="Proteomes" id="UP000626109">
    <property type="component" value="Unassembled WGS sequence"/>
</dbReference>
<evidence type="ECO:0000313" key="12">
    <source>
        <dbReference type="Proteomes" id="UP000654075"/>
    </source>
</evidence>
<feature type="domain" description="Glycoside hydrolase family 5" evidence="7">
    <location>
        <begin position="9"/>
        <end position="287"/>
    </location>
</feature>
<evidence type="ECO:0000259" key="7">
    <source>
        <dbReference type="Pfam" id="PF00150"/>
    </source>
</evidence>
<accession>A0A813JL32</accession>
<dbReference type="AlphaFoldDB" id="A0A813JL32"/>
<keyword evidence="3" id="KW-0119">Carbohydrate metabolism</keyword>
<evidence type="ECO:0000256" key="2">
    <source>
        <dbReference type="ARBA" id="ARBA00022801"/>
    </source>
</evidence>
<dbReference type="GO" id="GO:0009986">
    <property type="term" value="C:cell surface"/>
    <property type="evidence" value="ECO:0007669"/>
    <property type="project" value="TreeGrafter"/>
</dbReference>
<dbReference type="InterPro" id="IPR018087">
    <property type="entry name" value="Glyco_hydro_5_CS"/>
</dbReference>
<proteinExistence type="inferred from homology"/>
<evidence type="ECO:0000256" key="1">
    <source>
        <dbReference type="ARBA" id="ARBA00005641"/>
    </source>
</evidence>
<dbReference type="GO" id="GO:0008422">
    <property type="term" value="F:beta-glucosidase activity"/>
    <property type="evidence" value="ECO:0007669"/>
    <property type="project" value="TreeGrafter"/>
</dbReference>
<evidence type="ECO:0000256" key="4">
    <source>
        <dbReference type="ARBA" id="ARBA00023295"/>
    </source>
</evidence>